<dbReference type="Proteomes" id="UP000055045">
    <property type="component" value="Unassembled WGS sequence"/>
</dbReference>
<dbReference type="STRING" id="48697.A0A101MPU0"/>
<gene>
    <name evidence="1" type="ORF">ACN42_g2543</name>
</gene>
<accession>A0A101MPU0</accession>
<organism evidence="1 2">
    <name type="scientific">Penicillium freii</name>
    <dbReference type="NCBI Taxonomy" id="48697"/>
    <lineage>
        <taxon>Eukaryota</taxon>
        <taxon>Fungi</taxon>
        <taxon>Dikarya</taxon>
        <taxon>Ascomycota</taxon>
        <taxon>Pezizomycotina</taxon>
        <taxon>Eurotiomycetes</taxon>
        <taxon>Eurotiomycetidae</taxon>
        <taxon>Eurotiales</taxon>
        <taxon>Aspergillaceae</taxon>
        <taxon>Penicillium</taxon>
    </lineage>
</organism>
<dbReference type="EMBL" id="LLXE01000046">
    <property type="protein sequence ID" value="KUM64517.1"/>
    <property type="molecule type" value="Genomic_DNA"/>
</dbReference>
<comment type="caution">
    <text evidence="1">The sequence shown here is derived from an EMBL/GenBank/DDBJ whole genome shotgun (WGS) entry which is preliminary data.</text>
</comment>
<name>A0A101MPU0_PENFR</name>
<evidence type="ECO:0000313" key="2">
    <source>
        <dbReference type="Proteomes" id="UP000055045"/>
    </source>
</evidence>
<sequence length="161" mass="18320">MIELLQSKADSLDHDQFDIKSPSDSAVAIKSNTTAVTSEIELHYIIYIAFPYEQVELELMTIVKAFTGAIIKSLSVGKTVNFEFFSADRSLAAILAWHRDLVNSRPDIAVGALYQGSLTFPQNRHEPEVEIPLDREPYRTFFVILDHPDFLTCTFLPNRWK</sequence>
<evidence type="ECO:0000313" key="1">
    <source>
        <dbReference type="EMBL" id="KUM64517.1"/>
    </source>
</evidence>
<dbReference type="OrthoDB" id="4276722at2759"/>
<protein>
    <submittedName>
        <fullName evidence="1">Uncharacterized protein</fullName>
    </submittedName>
</protein>
<keyword evidence="2" id="KW-1185">Reference proteome</keyword>
<dbReference type="AlphaFoldDB" id="A0A101MPU0"/>
<reference evidence="1 2" key="1">
    <citation type="submission" date="2015-10" db="EMBL/GenBank/DDBJ databases">
        <title>Genome sequencing of Penicillium freii.</title>
        <authorList>
            <person name="Nguyen H.D."/>
            <person name="Visagie C.M."/>
            <person name="Seifert K.A."/>
        </authorList>
    </citation>
    <scope>NUCLEOTIDE SEQUENCE [LARGE SCALE GENOMIC DNA]</scope>
    <source>
        <strain evidence="1 2">DAOM 242723</strain>
    </source>
</reference>
<proteinExistence type="predicted"/>